<feature type="transmembrane region" description="Helical" evidence="8">
    <location>
        <begin position="40"/>
        <end position="65"/>
    </location>
</feature>
<dbReference type="Gene3D" id="1.20.81.30">
    <property type="entry name" value="Type II secretion system (T2SS), domain F"/>
    <property type="match status" value="1"/>
</dbReference>
<dbReference type="FunFam" id="1.20.81.30:FF:000001">
    <property type="entry name" value="Type II secretion system protein F"/>
    <property type="match status" value="1"/>
</dbReference>
<dbReference type="EMBL" id="PFBW01000239">
    <property type="protein sequence ID" value="PIR76829.1"/>
    <property type="molecule type" value="Genomic_DNA"/>
</dbReference>
<dbReference type="GO" id="GO:0015628">
    <property type="term" value="P:protein secretion by the type II secretion system"/>
    <property type="evidence" value="ECO:0007669"/>
    <property type="project" value="TreeGrafter"/>
</dbReference>
<dbReference type="GO" id="GO:0005886">
    <property type="term" value="C:plasma membrane"/>
    <property type="evidence" value="ECO:0007669"/>
    <property type="project" value="UniProtKB-SubCell"/>
</dbReference>
<evidence type="ECO:0000256" key="2">
    <source>
        <dbReference type="ARBA" id="ARBA00005745"/>
    </source>
</evidence>
<reference evidence="11" key="1">
    <citation type="submission" date="2017-09" db="EMBL/GenBank/DDBJ databases">
        <title>Depth-based differentiation of microbial function through sediment-hosted aquifers and enrichment of novel symbionts in the deep terrestrial subsurface.</title>
        <authorList>
            <person name="Probst A.J."/>
            <person name="Ladd B."/>
            <person name="Jarett J.K."/>
            <person name="Geller-Mcgrath D.E."/>
            <person name="Sieber C.M.K."/>
            <person name="Emerson J.B."/>
            <person name="Anantharaman K."/>
            <person name="Thomas B.C."/>
            <person name="Malmstrom R."/>
            <person name="Stieglmeier M."/>
            <person name="Klingl A."/>
            <person name="Woyke T."/>
            <person name="Ryan C.M."/>
            <person name="Banfield J.F."/>
        </authorList>
    </citation>
    <scope>NUCLEOTIDE SEQUENCE [LARGE SCALE GENOMIC DNA]</scope>
</reference>
<comment type="caution">
    <text evidence="10">The sequence shown here is derived from an EMBL/GenBank/DDBJ whole genome shotgun (WGS) entry which is preliminary data.</text>
</comment>
<dbReference type="PANTHER" id="PTHR30012">
    <property type="entry name" value="GENERAL SECRETION PATHWAY PROTEIN"/>
    <property type="match status" value="1"/>
</dbReference>
<evidence type="ECO:0000256" key="4">
    <source>
        <dbReference type="ARBA" id="ARBA00022519"/>
    </source>
</evidence>
<name>A0A2M6NZU3_9BACT</name>
<dbReference type="InterPro" id="IPR003004">
    <property type="entry name" value="GspF/PilC"/>
</dbReference>
<sequence length="228" mass="25290">MAIVGLTAVVSKFVLPKIVGFFNSLNVQLPLSTRILIWSANFFATYWMAMVLGIVAIIVAWNVMLKFTGTRLILHKFILGLPIIGKLVSNMNLALFCRTLSSLLNSGITIDQSLQIVAETMTSEVYRQQTISIYHRVLKGTSLSESISNKKYFPSIVPRMSRVGEESGNLSEVLDYLADYYELEVDTTTKNLSTMLEPILLVTIGLVVGFVAMSIINPIYDLTSKISP</sequence>
<evidence type="ECO:0000256" key="6">
    <source>
        <dbReference type="ARBA" id="ARBA00022989"/>
    </source>
</evidence>
<comment type="subcellular location">
    <subcellularLocation>
        <location evidence="1">Cell inner membrane</location>
        <topology evidence="1">Multi-pass membrane protein</topology>
    </subcellularLocation>
</comment>
<proteinExistence type="inferred from homology"/>
<evidence type="ECO:0000313" key="11">
    <source>
        <dbReference type="Proteomes" id="UP000228528"/>
    </source>
</evidence>
<feature type="domain" description="Type II secretion system protein GspF" evidence="9">
    <location>
        <begin position="96"/>
        <end position="217"/>
    </location>
</feature>
<dbReference type="InterPro" id="IPR018076">
    <property type="entry name" value="T2SS_GspF_dom"/>
</dbReference>
<evidence type="ECO:0000256" key="8">
    <source>
        <dbReference type="SAM" id="Phobius"/>
    </source>
</evidence>
<evidence type="ECO:0000256" key="3">
    <source>
        <dbReference type="ARBA" id="ARBA00022475"/>
    </source>
</evidence>
<protein>
    <recommendedName>
        <fullName evidence="9">Type II secretion system protein GspF domain-containing protein</fullName>
    </recommendedName>
</protein>
<keyword evidence="4" id="KW-0997">Cell inner membrane</keyword>
<keyword evidence="7 8" id="KW-0472">Membrane</keyword>
<keyword evidence="6 8" id="KW-1133">Transmembrane helix</keyword>
<evidence type="ECO:0000256" key="1">
    <source>
        <dbReference type="ARBA" id="ARBA00004429"/>
    </source>
</evidence>
<dbReference type="Pfam" id="PF00482">
    <property type="entry name" value="T2SSF"/>
    <property type="match status" value="1"/>
</dbReference>
<keyword evidence="5 8" id="KW-0812">Transmembrane</keyword>
<accession>A0A2M6NZU3</accession>
<gene>
    <name evidence="10" type="ORF">COU30_05760</name>
</gene>
<evidence type="ECO:0000259" key="9">
    <source>
        <dbReference type="Pfam" id="PF00482"/>
    </source>
</evidence>
<dbReference type="InterPro" id="IPR042094">
    <property type="entry name" value="T2SS_GspF_sf"/>
</dbReference>
<organism evidence="10 11">
    <name type="scientific">Candidatus Magasanikbacteria bacterium CG10_big_fil_rev_8_21_14_0_10_38_6</name>
    <dbReference type="NCBI Taxonomy" id="1974647"/>
    <lineage>
        <taxon>Bacteria</taxon>
        <taxon>Candidatus Magasanikiibacteriota</taxon>
    </lineage>
</organism>
<dbReference type="Proteomes" id="UP000228528">
    <property type="component" value="Unassembled WGS sequence"/>
</dbReference>
<feature type="transmembrane region" description="Helical" evidence="8">
    <location>
        <begin position="199"/>
        <end position="220"/>
    </location>
</feature>
<keyword evidence="3" id="KW-1003">Cell membrane</keyword>
<evidence type="ECO:0000313" key="10">
    <source>
        <dbReference type="EMBL" id="PIR76829.1"/>
    </source>
</evidence>
<evidence type="ECO:0000256" key="5">
    <source>
        <dbReference type="ARBA" id="ARBA00022692"/>
    </source>
</evidence>
<dbReference type="PANTHER" id="PTHR30012:SF0">
    <property type="entry name" value="TYPE II SECRETION SYSTEM PROTEIN F-RELATED"/>
    <property type="match status" value="1"/>
</dbReference>
<comment type="similarity">
    <text evidence="2">Belongs to the GSP F family.</text>
</comment>
<evidence type="ECO:0000256" key="7">
    <source>
        <dbReference type="ARBA" id="ARBA00023136"/>
    </source>
</evidence>
<dbReference type="AlphaFoldDB" id="A0A2M6NZU3"/>